<dbReference type="PANTHER" id="PTHR43539:SF23">
    <property type="entry name" value="FAD-DEPENDENT OXIDOREDUCTASE DOMAIN-CONTAINING PROTEIN 2"/>
    <property type="match status" value="1"/>
</dbReference>
<feature type="chain" id="PRO_5032497186" evidence="2">
    <location>
        <begin position="16"/>
        <end position="610"/>
    </location>
</feature>
<dbReference type="AlphaFoldDB" id="A0A815IC48"/>
<gene>
    <name evidence="3" type="ORF">XAT740_LOCUS32145</name>
</gene>
<dbReference type="GO" id="GO:0036503">
    <property type="term" value="P:ERAD pathway"/>
    <property type="evidence" value="ECO:0007669"/>
    <property type="project" value="TreeGrafter"/>
</dbReference>
<dbReference type="InterPro" id="IPR050982">
    <property type="entry name" value="Auxin_biosynth/cation_transpt"/>
</dbReference>
<keyword evidence="4" id="KW-1185">Reference proteome</keyword>
<dbReference type="GO" id="GO:0004497">
    <property type="term" value="F:monooxygenase activity"/>
    <property type="evidence" value="ECO:0007669"/>
    <property type="project" value="TreeGrafter"/>
</dbReference>
<evidence type="ECO:0000313" key="4">
    <source>
        <dbReference type="Proteomes" id="UP000663828"/>
    </source>
</evidence>
<evidence type="ECO:0000313" key="3">
    <source>
        <dbReference type="EMBL" id="CAF1363468.1"/>
    </source>
</evidence>
<keyword evidence="1" id="KW-0560">Oxidoreductase</keyword>
<dbReference type="SUPFAM" id="SSF51905">
    <property type="entry name" value="FAD/NAD(P)-binding domain"/>
    <property type="match status" value="1"/>
</dbReference>
<protein>
    <submittedName>
        <fullName evidence="3">Uncharacterized protein</fullName>
    </submittedName>
</protein>
<evidence type="ECO:0000256" key="2">
    <source>
        <dbReference type="SAM" id="SignalP"/>
    </source>
</evidence>
<dbReference type="EMBL" id="CAJNOR010002976">
    <property type="protein sequence ID" value="CAF1363468.1"/>
    <property type="molecule type" value="Genomic_DNA"/>
</dbReference>
<dbReference type="Pfam" id="PF13738">
    <property type="entry name" value="Pyr_redox_3"/>
    <property type="match status" value="1"/>
</dbReference>
<reference evidence="3" key="1">
    <citation type="submission" date="2021-02" db="EMBL/GenBank/DDBJ databases">
        <authorList>
            <person name="Nowell W R."/>
        </authorList>
    </citation>
    <scope>NUCLEOTIDE SEQUENCE</scope>
</reference>
<comment type="caution">
    <text evidence="3">The sequence shown here is derived from an EMBL/GenBank/DDBJ whole genome shotgun (WGS) entry which is preliminary data.</text>
</comment>
<dbReference type="Gene3D" id="3.50.50.60">
    <property type="entry name" value="FAD/NAD(P)-binding domain"/>
    <property type="match status" value="2"/>
</dbReference>
<dbReference type="PANTHER" id="PTHR43539">
    <property type="entry name" value="FLAVIN-BINDING MONOOXYGENASE-LIKE PROTEIN (AFU_ORTHOLOGUE AFUA_4G09220)"/>
    <property type="match status" value="1"/>
</dbReference>
<dbReference type="InterPro" id="IPR036188">
    <property type="entry name" value="FAD/NAD-bd_sf"/>
</dbReference>
<feature type="signal peptide" evidence="2">
    <location>
        <begin position="1"/>
        <end position="15"/>
    </location>
</feature>
<name>A0A815IC48_ADIRI</name>
<sequence length="610" mass="71727">MQVFPLFFLFIITYSLHLDQTKFHEYCIIGAGPSGLQLGYFLQQSDRDYIIYEKASQAGSFFVDYPRHRRLISINKRYTGERNRKFNYRHDWNSLLSDDDQLRFTHRSKQLFPSADLMIDYLNDFSRHYNLRIQFNTTIQNLQPLPEQTSTCQSRECSYSSITRFHMNDQNDNRYTCGIVVVATGLSIPNIPPIVGIELANGYENLSLNVEEFENKSVLILGRGNSAFEVAQHIYDVTNFIHMVSRSRVRNAYATHYVGDLRAINNQLLDTYQLKSLDALVEIDLLEYELSQRSSDGRVQLKHKQLHANPSIQERQETTVYDRVIRCLGFQFDNSIWHENVSMEKNHGRTKKYPKIRSDYQSFDYDHLYFAGTLTHSLDFRRSSGGFIHGFRYTTRALHRIFQFRYHQQKWPSIALSWYNLPNYLIKRMNEADGIYQMFGQLVDVILIDRVDRQCRYLEEFPLRLLPRLSEITGYTSNSLLVLNMQYGMNYSGAGRDVFAFDRVSASVHTADRSNFLHPVLYYYQSALNETDFDQIKSGFLPITSSTRVHHIIENVLTLWMQPDEHILPLRIFLENILHFDLRQQTSESYARRKLLQRQLNIPTDFYASI</sequence>
<dbReference type="GO" id="GO:0005788">
    <property type="term" value="C:endoplasmic reticulum lumen"/>
    <property type="evidence" value="ECO:0007669"/>
    <property type="project" value="TreeGrafter"/>
</dbReference>
<dbReference type="Proteomes" id="UP000663828">
    <property type="component" value="Unassembled WGS sequence"/>
</dbReference>
<evidence type="ECO:0000256" key="1">
    <source>
        <dbReference type="ARBA" id="ARBA00023002"/>
    </source>
</evidence>
<keyword evidence="2" id="KW-0732">Signal</keyword>
<accession>A0A815IC48</accession>
<dbReference type="GO" id="GO:0050660">
    <property type="term" value="F:flavin adenine dinucleotide binding"/>
    <property type="evidence" value="ECO:0007669"/>
    <property type="project" value="TreeGrafter"/>
</dbReference>
<proteinExistence type="predicted"/>
<organism evidence="3 4">
    <name type="scientific">Adineta ricciae</name>
    <name type="common">Rotifer</name>
    <dbReference type="NCBI Taxonomy" id="249248"/>
    <lineage>
        <taxon>Eukaryota</taxon>
        <taxon>Metazoa</taxon>
        <taxon>Spiralia</taxon>
        <taxon>Gnathifera</taxon>
        <taxon>Rotifera</taxon>
        <taxon>Eurotatoria</taxon>
        <taxon>Bdelloidea</taxon>
        <taxon>Adinetida</taxon>
        <taxon>Adinetidae</taxon>
        <taxon>Adineta</taxon>
    </lineage>
</organism>
<dbReference type="FunFam" id="3.50.50.60:FF:000300">
    <property type="entry name" value="FAD-dependent oxidoreductase domain-containing 2"/>
    <property type="match status" value="1"/>
</dbReference>